<evidence type="ECO:0000256" key="2">
    <source>
        <dbReference type="ARBA" id="ARBA00023267"/>
    </source>
</evidence>
<dbReference type="InterPro" id="IPR045864">
    <property type="entry name" value="aa-tRNA-synth_II/BPL/LPL"/>
</dbReference>
<evidence type="ECO:0000256" key="3">
    <source>
        <dbReference type="ARBA" id="ARBA00024227"/>
    </source>
</evidence>
<dbReference type="InterPro" id="IPR004408">
    <property type="entry name" value="Biotin_CoA_COase_ligase"/>
</dbReference>
<evidence type="ECO:0000313" key="7">
    <source>
        <dbReference type="Proteomes" id="UP000281128"/>
    </source>
</evidence>
<dbReference type="OrthoDB" id="9807064at2"/>
<dbReference type="GO" id="GO:0004077">
    <property type="term" value="F:biotin--[biotin carboxyl-carrier protein] ligase activity"/>
    <property type="evidence" value="ECO:0007669"/>
    <property type="project" value="UniProtKB-EC"/>
</dbReference>
<dbReference type="Proteomes" id="UP000281128">
    <property type="component" value="Unassembled WGS sequence"/>
</dbReference>
<protein>
    <recommendedName>
        <fullName evidence="3">biotin--[biotin carboxyl-carrier protein] ligase</fullName>
        <ecNumber evidence="3">6.3.4.15</ecNumber>
    </recommendedName>
</protein>
<reference evidence="6 7" key="1">
    <citation type="submission" date="2018-09" db="EMBL/GenBank/DDBJ databases">
        <title>Roseovarius spongiae sp. nov., isolated from a marine sponge.</title>
        <authorList>
            <person name="Zhuang L."/>
            <person name="Luo L."/>
        </authorList>
    </citation>
    <scope>NUCLEOTIDE SEQUENCE [LARGE SCALE GENOMIC DNA]</scope>
    <source>
        <strain evidence="6 7">HN-E21</strain>
    </source>
</reference>
<dbReference type="PANTHER" id="PTHR12835:SF5">
    <property type="entry name" value="BIOTIN--PROTEIN LIGASE"/>
    <property type="match status" value="1"/>
</dbReference>
<dbReference type="AlphaFoldDB" id="A0A3A8AVB6"/>
<dbReference type="EMBL" id="RAPE01000002">
    <property type="protein sequence ID" value="RKF15017.1"/>
    <property type="molecule type" value="Genomic_DNA"/>
</dbReference>
<comment type="caution">
    <text evidence="6">The sequence shown here is derived from an EMBL/GenBank/DDBJ whole genome shotgun (WGS) entry which is preliminary data.</text>
</comment>
<dbReference type="Pfam" id="PF02237">
    <property type="entry name" value="BPL_C"/>
    <property type="match status" value="1"/>
</dbReference>
<dbReference type="InterPro" id="IPR004143">
    <property type="entry name" value="BPL_LPL_catalytic"/>
</dbReference>
<comment type="catalytic activity">
    <reaction evidence="4">
        <text>biotin + L-lysyl-[protein] + ATP = N(6)-biotinyl-L-lysyl-[protein] + AMP + diphosphate + H(+)</text>
        <dbReference type="Rhea" id="RHEA:11756"/>
        <dbReference type="Rhea" id="RHEA-COMP:9752"/>
        <dbReference type="Rhea" id="RHEA-COMP:10505"/>
        <dbReference type="ChEBI" id="CHEBI:15378"/>
        <dbReference type="ChEBI" id="CHEBI:29969"/>
        <dbReference type="ChEBI" id="CHEBI:30616"/>
        <dbReference type="ChEBI" id="CHEBI:33019"/>
        <dbReference type="ChEBI" id="CHEBI:57586"/>
        <dbReference type="ChEBI" id="CHEBI:83144"/>
        <dbReference type="ChEBI" id="CHEBI:456215"/>
        <dbReference type="EC" id="6.3.4.15"/>
    </reaction>
</comment>
<dbReference type="PROSITE" id="PS51733">
    <property type="entry name" value="BPL_LPL_CATALYTIC"/>
    <property type="match status" value="1"/>
</dbReference>
<dbReference type="Gene3D" id="3.30.930.10">
    <property type="entry name" value="Bira Bifunctional Protein, Domain 2"/>
    <property type="match status" value="1"/>
</dbReference>
<keyword evidence="1 6" id="KW-0436">Ligase</keyword>
<dbReference type="RefSeq" id="WP_121166069.1">
    <property type="nucleotide sequence ID" value="NZ_RAPE01000002.1"/>
</dbReference>
<dbReference type="InterPro" id="IPR003142">
    <property type="entry name" value="BPL_C"/>
</dbReference>
<gene>
    <name evidence="6" type="ORF">D6850_09170</name>
</gene>
<accession>A0A3A8AVB6</accession>
<dbReference type="NCBIfam" id="TIGR00121">
    <property type="entry name" value="birA_ligase"/>
    <property type="match status" value="1"/>
</dbReference>
<dbReference type="SUPFAM" id="SSF55681">
    <property type="entry name" value="Class II aaRS and biotin synthetases"/>
    <property type="match status" value="1"/>
</dbReference>
<keyword evidence="7" id="KW-1185">Reference proteome</keyword>
<evidence type="ECO:0000313" key="6">
    <source>
        <dbReference type="EMBL" id="RKF15017.1"/>
    </source>
</evidence>
<dbReference type="PANTHER" id="PTHR12835">
    <property type="entry name" value="BIOTIN PROTEIN LIGASE"/>
    <property type="match status" value="1"/>
</dbReference>
<dbReference type="GO" id="GO:0005737">
    <property type="term" value="C:cytoplasm"/>
    <property type="evidence" value="ECO:0007669"/>
    <property type="project" value="TreeGrafter"/>
</dbReference>
<dbReference type="Gene3D" id="2.30.30.100">
    <property type="match status" value="1"/>
</dbReference>
<proteinExistence type="predicted"/>
<evidence type="ECO:0000259" key="5">
    <source>
        <dbReference type="PROSITE" id="PS51733"/>
    </source>
</evidence>
<dbReference type="CDD" id="cd16442">
    <property type="entry name" value="BPL"/>
    <property type="match status" value="1"/>
</dbReference>
<feature type="domain" description="BPL/LPL catalytic" evidence="5">
    <location>
        <begin position="11"/>
        <end position="191"/>
    </location>
</feature>
<name>A0A3A8AVB6_9RHOB</name>
<evidence type="ECO:0000256" key="1">
    <source>
        <dbReference type="ARBA" id="ARBA00022598"/>
    </source>
</evidence>
<keyword evidence="2" id="KW-0092">Biotin</keyword>
<organism evidence="6 7">
    <name type="scientific">Roseovarius spongiae</name>
    <dbReference type="NCBI Taxonomy" id="2320272"/>
    <lineage>
        <taxon>Bacteria</taxon>
        <taxon>Pseudomonadati</taxon>
        <taxon>Pseudomonadota</taxon>
        <taxon>Alphaproteobacteria</taxon>
        <taxon>Rhodobacterales</taxon>
        <taxon>Roseobacteraceae</taxon>
        <taxon>Roseovarius</taxon>
    </lineage>
</organism>
<dbReference type="EC" id="6.3.4.15" evidence="3"/>
<sequence length="253" mass="26481">MSTSGTSEDWPQDHDRILLAQVDSTNAEAARRAPDLARPTWIMAQRQTRGRGRRGRAWSDPEGNLAATLVLRPEGPPARVALRSFVAALALGDALGVVTGGRGGVTLKWPNDVLLNGRKLAGILLESAGAGGRLSHLAIGFGVNLSHAPDQVEPGAVAPVSLRGETGIAIDPESFLTVLASCYAAREAQFAAGGFAPIRAAWLARAARLGQEITARTGAAETRGRFETVDEDGNLVLSTATGRRAIAAADVFF</sequence>
<evidence type="ECO:0000256" key="4">
    <source>
        <dbReference type="ARBA" id="ARBA00047846"/>
    </source>
</evidence>
<dbReference type="Pfam" id="PF03099">
    <property type="entry name" value="BPL_LplA_LipB"/>
    <property type="match status" value="1"/>
</dbReference>